<dbReference type="GO" id="GO:0005886">
    <property type="term" value="C:plasma membrane"/>
    <property type="evidence" value="ECO:0007669"/>
    <property type="project" value="UniProtKB-SubCell"/>
</dbReference>
<protein>
    <submittedName>
        <fullName evidence="9">ABC transporter permease</fullName>
    </submittedName>
</protein>
<organism evidence="9 10">
    <name type="scientific">Porcincola intestinalis</name>
    <dbReference type="NCBI Taxonomy" id="2606632"/>
    <lineage>
        <taxon>Bacteria</taxon>
        <taxon>Bacillati</taxon>
        <taxon>Bacillota</taxon>
        <taxon>Clostridia</taxon>
        <taxon>Lachnospirales</taxon>
        <taxon>Lachnospiraceae</taxon>
        <taxon>Porcincola</taxon>
    </lineage>
</organism>
<dbReference type="AlphaFoldDB" id="A0A6L5X4C6"/>
<evidence type="ECO:0000256" key="5">
    <source>
        <dbReference type="ARBA" id="ARBA00022989"/>
    </source>
</evidence>
<evidence type="ECO:0000256" key="1">
    <source>
        <dbReference type="ARBA" id="ARBA00004651"/>
    </source>
</evidence>
<keyword evidence="2 7" id="KW-0813">Transport</keyword>
<comment type="caution">
    <text evidence="9">The sequence shown here is derived from an EMBL/GenBank/DDBJ whole genome shotgun (WGS) entry which is preliminary data.</text>
</comment>
<dbReference type="InterPro" id="IPR035906">
    <property type="entry name" value="MetI-like_sf"/>
</dbReference>
<evidence type="ECO:0000313" key="9">
    <source>
        <dbReference type="EMBL" id="MSS15239.1"/>
    </source>
</evidence>
<evidence type="ECO:0000259" key="8">
    <source>
        <dbReference type="PROSITE" id="PS50928"/>
    </source>
</evidence>
<keyword evidence="10" id="KW-1185">Reference proteome</keyword>
<dbReference type="Proteomes" id="UP000481852">
    <property type="component" value="Unassembled WGS sequence"/>
</dbReference>
<keyword evidence="5 7" id="KW-1133">Transmembrane helix</keyword>
<dbReference type="SUPFAM" id="SSF161098">
    <property type="entry name" value="MetI-like"/>
    <property type="match status" value="1"/>
</dbReference>
<dbReference type="PANTHER" id="PTHR43163:SF6">
    <property type="entry name" value="DIPEPTIDE TRANSPORT SYSTEM PERMEASE PROTEIN DPPB-RELATED"/>
    <property type="match status" value="1"/>
</dbReference>
<evidence type="ECO:0000256" key="4">
    <source>
        <dbReference type="ARBA" id="ARBA00022692"/>
    </source>
</evidence>
<feature type="transmembrane region" description="Helical" evidence="7">
    <location>
        <begin position="183"/>
        <end position="205"/>
    </location>
</feature>
<dbReference type="InterPro" id="IPR000515">
    <property type="entry name" value="MetI-like"/>
</dbReference>
<dbReference type="CDD" id="cd06261">
    <property type="entry name" value="TM_PBP2"/>
    <property type="match status" value="1"/>
</dbReference>
<keyword evidence="3" id="KW-1003">Cell membrane</keyword>
<evidence type="ECO:0000256" key="3">
    <source>
        <dbReference type="ARBA" id="ARBA00022475"/>
    </source>
</evidence>
<dbReference type="Pfam" id="PF19300">
    <property type="entry name" value="BPD_transp_1_N"/>
    <property type="match status" value="1"/>
</dbReference>
<dbReference type="RefSeq" id="WP_154525869.1">
    <property type="nucleotide sequence ID" value="NZ_VULZ01000009.1"/>
</dbReference>
<evidence type="ECO:0000256" key="7">
    <source>
        <dbReference type="RuleBase" id="RU363032"/>
    </source>
</evidence>
<gene>
    <name evidence="9" type="ORF">FYJ35_09365</name>
</gene>
<name>A0A6L5X4C6_9FIRM</name>
<feature type="transmembrane region" description="Helical" evidence="7">
    <location>
        <begin position="9"/>
        <end position="27"/>
    </location>
</feature>
<feature type="transmembrane region" description="Helical" evidence="7">
    <location>
        <begin position="286"/>
        <end position="312"/>
    </location>
</feature>
<dbReference type="PANTHER" id="PTHR43163">
    <property type="entry name" value="DIPEPTIDE TRANSPORT SYSTEM PERMEASE PROTEIN DPPB-RELATED"/>
    <property type="match status" value="1"/>
</dbReference>
<dbReference type="InterPro" id="IPR045621">
    <property type="entry name" value="BPD_transp_1_N"/>
</dbReference>
<feature type="domain" description="ABC transmembrane type-1" evidence="8">
    <location>
        <begin position="99"/>
        <end position="305"/>
    </location>
</feature>
<dbReference type="Pfam" id="PF00528">
    <property type="entry name" value="BPD_transp_1"/>
    <property type="match status" value="1"/>
</dbReference>
<feature type="transmembrane region" description="Helical" evidence="7">
    <location>
        <begin position="138"/>
        <end position="163"/>
    </location>
</feature>
<comment type="subcellular location">
    <subcellularLocation>
        <location evidence="1 7">Cell membrane</location>
        <topology evidence="1 7">Multi-pass membrane protein</topology>
    </subcellularLocation>
</comment>
<keyword evidence="4 7" id="KW-0812">Transmembrane</keyword>
<evidence type="ECO:0000256" key="6">
    <source>
        <dbReference type="ARBA" id="ARBA00023136"/>
    </source>
</evidence>
<reference evidence="9 10" key="1">
    <citation type="submission" date="2019-08" db="EMBL/GenBank/DDBJ databases">
        <title>In-depth cultivation of the pig gut microbiome towards novel bacterial diversity and tailored functional studies.</title>
        <authorList>
            <person name="Wylensek D."/>
            <person name="Hitch T.C.A."/>
            <person name="Clavel T."/>
        </authorList>
    </citation>
    <scope>NUCLEOTIDE SEQUENCE [LARGE SCALE GENOMIC DNA]</scope>
    <source>
        <strain evidence="9 10">Oil+RF-744-WCA-WT-11</strain>
    </source>
</reference>
<feature type="transmembrane region" description="Helical" evidence="7">
    <location>
        <begin position="240"/>
        <end position="262"/>
    </location>
</feature>
<evidence type="ECO:0000313" key="10">
    <source>
        <dbReference type="Proteomes" id="UP000481852"/>
    </source>
</evidence>
<keyword evidence="6 7" id="KW-0472">Membrane</keyword>
<dbReference type="GO" id="GO:0055085">
    <property type="term" value="P:transmembrane transport"/>
    <property type="evidence" value="ECO:0007669"/>
    <property type="project" value="InterPro"/>
</dbReference>
<dbReference type="EMBL" id="VULZ01000009">
    <property type="protein sequence ID" value="MSS15239.1"/>
    <property type="molecule type" value="Genomic_DNA"/>
</dbReference>
<comment type="similarity">
    <text evidence="7">Belongs to the binding-protein-dependent transport system permease family.</text>
</comment>
<feature type="transmembrane region" description="Helical" evidence="7">
    <location>
        <begin position="105"/>
        <end position="126"/>
    </location>
</feature>
<evidence type="ECO:0000256" key="2">
    <source>
        <dbReference type="ARBA" id="ARBA00022448"/>
    </source>
</evidence>
<dbReference type="PROSITE" id="PS50928">
    <property type="entry name" value="ABC_TM1"/>
    <property type="match status" value="1"/>
</dbReference>
<accession>A0A6L5X4C6</accession>
<sequence>MASYITRKILSLIPMTLILSFMIYLGMDLMPGDAVDYLIPPDALSTMSQEQLEQMRESLGLNEPLVVRYVKWLGGLFHGNFGYSLQSGVPVSTLMKDYLPATLELTIAALLISSILGILLGVISAIRRGGALDQILSVFGMIGVAIPQFLLGLICIDIFALHMNVLPVGGRMAYQGQGFFQRLQYLIMPALVLGFSMTAGVMRYARSSMLDSMGKDYMKTARAKGIPEWRVNLVHGLRAALTPVVVLIGFRLPMLIGGAVVVEEVFQWPGIGTLFVKAVRSQNTPVVMMIGFFSVLLVLISSILVDILTAALDPRVKLS</sequence>
<dbReference type="Gene3D" id="1.10.3720.10">
    <property type="entry name" value="MetI-like"/>
    <property type="match status" value="1"/>
</dbReference>
<proteinExistence type="inferred from homology"/>